<dbReference type="InterPro" id="IPR011048">
    <property type="entry name" value="Haem_d1_sf"/>
</dbReference>
<gene>
    <name evidence="3" type="ORF">ACE1CC_15825</name>
</gene>
<comment type="caution">
    <text evidence="3">The sequence shown here is derived from an EMBL/GenBank/DDBJ whole genome shotgun (WGS) entry which is preliminary data.</text>
</comment>
<keyword evidence="2" id="KW-1133">Transmembrane helix</keyword>
<feature type="transmembrane region" description="Helical" evidence="2">
    <location>
        <begin position="125"/>
        <end position="144"/>
    </location>
</feature>
<keyword evidence="2" id="KW-0472">Membrane</keyword>
<dbReference type="InterPro" id="IPR051200">
    <property type="entry name" value="Host-pathogen_enzymatic-act"/>
</dbReference>
<keyword evidence="2" id="KW-0812">Transmembrane</keyword>
<evidence type="ECO:0000256" key="1">
    <source>
        <dbReference type="SAM" id="MobiDB-lite"/>
    </source>
</evidence>
<organism evidence="3 4">
    <name type="scientific">Floridaenema aerugineum BLCC-F46</name>
    <dbReference type="NCBI Taxonomy" id="3153654"/>
    <lineage>
        <taxon>Bacteria</taxon>
        <taxon>Bacillati</taxon>
        <taxon>Cyanobacteriota</taxon>
        <taxon>Cyanophyceae</taxon>
        <taxon>Oscillatoriophycideae</taxon>
        <taxon>Aerosakkonematales</taxon>
        <taxon>Aerosakkonemataceae</taxon>
        <taxon>Floridanema</taxon>
        <taxon>Floridanema aerugineum</taxon>
    </lineage>
</organism>
<dbReference type="Gene3D" id="2.130.10.10">
    <property type="entry name" value="YVTN repeat-like/Quinoprotein amine dehydrogenase"/>
    <property type="match status" value="2"/>
</dbReference>
<evidence type="ECO:0000256" key="2">
    <source>
        <dbReference type="SAM" id="Phobius"/>
    </source>
</evidence>
<dbReference type="InterPro" id="IPR011964">
    <property type="entry name" value="YVTN_b-propeller_repeat"/>
</dbReference>
<sequence length="529" mass="58829">MIPQGVSLQDILIQAQQGDTQAIATLINQALSTAGITAIVNSEGSCLQIRLLSHQSLEQNFWVGFVRDGMNGLQCKTFDSVRVIGQEIHKVPANWIQEFELSACEPQITPETVAIPKERKFKIPLLWLVSGAIGILLILGSFLLKHQLENRQIIPTQTPAPQAQPTPKVTAKPTPKASPTPVVKVVKKPVEEAPPAKPRTAPMYLEKTITGKITPKSIVHSGNGLFFAQNMMYSHTITVYNREHKLVKTIPDRVNLAKFGYANFPGEYNGAPVEVSFSHDGKYAWVSNYQMYGAGFNNPGSDRCSPSQGTDNSFLYRINTENLQIEKVIQVGSVPKFVATSPDNRFVLVSNWCSWDLSIIDTEKNQEIKRVKIGAYPRGIVVDRRSQKAYIAVMGSSDIAQVDLENYSVNWLRNIGRSPRHLNLDRTGRYLYASLNSEGRIAKIDLSKPKVLSRVYTGSAPRSMVLSDDGQMLYVVNYSNNTVSKVRTQDMKVLQTVRVGASPIGITYDPKNREVWVACYSGQIMVFQD</sequence>
<keyword evidence="4" id="KW-1185">Reference proteome</keyword>
<accession>A0ABV4X6D3</accession>
<reference evidence="3 4" key="1">
    <citation type="submission" date="2024-09" db="EMBL/GenBank/DDBJ databases">
        <title>Floridaenema gen nov. (Aerosakkonemataceae, Aerosakkonematales ord. nov., Cyanobacteria) from benthic tropical and subtropical fresh waters, with the description of four new species.</title>
        <authorList>
            <person name="Moretto J.A."/>
            <person name="Berthold D.E."/>
            <person name="Lefler F.W."/>
            <person name="Huang I.-S."/>
            <person name="Laughinghouse H. IV."/>
        </authorList>
    </citation>
    <scope>NUCLEOTIDE SEQUENCE [LARGE SCALE GENOMIC DNA]</scope>
    <source>
        <strain evidence="3 4">BLCC-F46</strain>
    </source>
</reference>
<dbReference type="NCBIfam" id="TIGR02276">
    <property type="entry name" value="beta_rpt_yvtn"/>
    <property type="match status" value="1"/>
</dbReference>
<name>A0ABV4X6D3_9CYAN</name>
<proteinExistence type="predicted"/>
<dbReference type="EMBL" id="JBHFNQ010000119">
    <property type="protein sequence ID" value="MFB2878320.1"/>
    <property type="molecule type" value="Genomic_DNA"/>
</dbReference>
<dbReference type="RefSeq" id="WP_413271395.1">
    <property type="nucleotide sequence ID" value="NZ_JBHFNQ010000119.1"/>
</dbReference>
<feature type="region of interest" description="Disordered" evidence="1">
    <location>
        <begin position="155"/>
        <end position="181"/>
    </location>
</feature>
<dbReference type="PANTHER" id="PTHR47197">
    <property type="entry name" value="PROTEIN NIRF"/>
    <property type="match status" value="1"/>
</dbReference>
<dbReference type="PANTHER" id="PTHR47197:SF3">
    <property type="entry name" value="DIHYDRO-HEME D1 DEHYDROGENASE"/>
    <property type="match status" value="1"/>
</dbReference>
<evidence type="ECO:0000313" key="4">
    <source>
        <dbReference type="Proteomes" id="UP001576774"/>
    </source>
</evidence>
<dbReference type="Proteomes" id="UP001576774">
    <property type="component" value="Unassembled WGS sequence"/>
</dbReference>
<dbReference type="InterPro" id="IPR015943">
    <property type="entry name" value="WD40/YVTN_repeat-like_dom_sf"/>
</dbReference>
<evidence type="ECO:0000313" key="3">
    <source>
        <dbReference type="EMBL" id="MFB2878320.1"/>
    </source>
</evidence>
<protein>
    <submittedName>
        <fullName evidence="3">Peptidoglycan-binding protein</fullName>
    </submittedName>
</protein>
<dbReference type="SUPFAM" id="SSF51004">
    <property type="entry name" value="C-terminal (heme d1) domain of cytochrome cd1-nitrite reductase"/>
    <property type="match status" value="1"/>
</dbReference>